<dbReference type="PANTHER" id="PTHR46599:SF3">
    <property type="entry name" value="PIGGYBAC TRANSPOSABLE ELEMENT-DERIVED PROTEIN 4"/>
    <property type="match status" value="1"/>
</dbReference>
<protein>
    <recommendedName>
        <fullName evidence="4">PiggyBac transposable element-derived protein domain-containing protein</fullName>
    </recommendedName>
</protein>
<feature type="coiled-coil region" evidence="1">
    <location>
        <begin position="640"/>
        <end position="710"/>
    </location>
</feature>
<evidence type="ECO:0000313" key="3">
    <source>
        <dbReference type="Proteomes" id="UP000689195"/>
    </source>
</evidence>
<proteinExistence type="predicted"/>
<accession>A0A8S1S5M0</accession>
<comment type="caution">
    <text evidence="2">The sequence shown here is derived from an EMBL/GenBank/DDBJ whole genome shotgun (WGS) entry which is preliminary data.</text>
</comment>
<dbReference type="Proteomes" id="UP000689195">
    <property type="component" value="Unassembled WGS sequence"/>
</dbReference>
<name>A0A8S1S5M0_9CILI</name>
<dbReference type="AlphaFoldDB" id="A0A8S1S5M0"/>
<gene>
    <name evidence="2" type="ORF">PPENT_87.1.T0030216</name>
</gene>
<evidence type="ECO:0008006" key="4">
    <source>
        <dbReference type="Google" id="ProtNLM"/>
    </source>
</evidence>
<evidence type="ECO:0000256" key="1">
    <source>
        <dbReference type="SAM" id="Coils"/>
    </source>
</evidence>
<keyword evidence="1" id="KW-0175">Coiled coil</keyword>
<reference evidence="2" key="1">
    <citation type="submission" date="2021-01" db="EMBL/GenBank/DDBJ databases">
        <authorList>
            <consortium name="Genoscope - CEA"/>
            <person name="William W."/>
        </authorList>
    </citation>
    <scope>NUCLEOTIDE SEQUENCE</scope>
</reference>
<sequence length="735" mass="88543">MKQEVINNSTTSLTIIPTTLQISEKVRKYNCFWKQEVILSDCEEYCTQMDSDDERDYISQINLERTFKIIEAVIPKSFDILSYSQYPAKKIHQFQTPQNIYDNFFPNSLIITLTDLVNQYLLAILEEDLKQQPYKIQSQYNKKKYKETEIQLYFGLQILFGIFRFPYIDDYWNAEPWLRCGIEYMMPIGRFKFLDTHLFMYLNEKAKSKLQNELQQIQKLVKSICQPEQELILIEQIYKAYTTYYLFDFQRLFIIDLIVVSHRIQLQDKINRLMRMLFKYSNRNHILYIMFELNLERIIQLTDQDIYPIITYEKTLHQTIQNLLPGEYQIEQLYLIKNQSQVHLFPQKQSISNKSVLQVYKDIQQQYYENSIMNLLQYRSNFYLCSQLNNIEGFNQLRIEFEEYFEVMIYNTSLLIEDMLQSNFRISLAKIFTFEKAQQIETNLQKAKKRMNSTFKESATNTQSLEFGLNKQYSDLYHTPIPQKQEESFKYCVVCMKFNQLTKPFYRCRLCEKLFNENKIFICAFPCFELFHRNPSDFIECDIKIQEQLSDGVYFKNDTNTQIQNHNHNQDDECNLKRKKQDKQNLRNYSSYNKEIYKQSNLEDFSTYEELSKKYQSVIPSPNLLQPIITKDQYIQQQPILGHRNDLNEIENRLDEQKKKFKIQLIKHLNQQDQSNLQITEKQTLLDMDESKKNKKLQKLKEKNKLLELQIKTISPLEKFMETLNKQPKLEDQEQ</sequence>
<evidence type="ECO:0000313" key="2">
    <source>
        <dbReference type="EMBL" id="CAD8134264.1"/>
    </source>
</evidence>
<dbReference type="PANTHER" id="PTHR46599">
    <property type="entry name" value="PIGGYBAC TRANSPOSABLE ELEMENT-DERIVED PROTEIN 4"/>
    <property type="match status" value="1"/>
</dbReference>
<dbReference type="EMBL" id="CAJJDO010000003">
    <property type="protein sequence ID" value="CAD8134264.1"/>
    <property type="molecule type" value="Genomic_DNA"/>
</dbReference>
<dbReference type="OrthoDB" id="118105at2759"/>
<keyword evidence="3" id="KW-1185">Reference proteome</keyword>
<organism evidence="2 3">
    <name type="scientific">Paramecium pentaurelia</name>
    <dbReference type="NCBI Taxonomy" id="43138"/>
    <lineage>
        <taxon>Eukaryota</taxon>
        <taxon>Sar</taxon>
        <taxon>Alveolata</taxon>
        <taxon>Ciliophora</taxon>
        <taxon>Intramacronucleata</taxon>
        <taxon>Oligohymenophorea</taxon>
        <taxon>Peniculida</taxon>
        <taxon>Parameciidae</taxon>
        <taxon>Paramecium</taxon>
    </lineage>
</organism>